<accession>A0A0C9YLA7</accession>
<evidence type="ECO:0000313" key="1">
    <source>
        <dbReference type="EMBL" id="KIK25785.1"/>
    </source>
</evidence>
<dbReference type="Proteomes" id="UP000054018">
    <property type="component" value="Unassembled WGS sequence"/>
</dbReference>
<dbReference type="AlphaFoldDB" id="A0A0C9YLA7"/>
<dbReference type="EMBL" id="KN833705">
    <property type="protein sequence ID" value="KIK25785.1"/>
    <property type="molecule type" value="Genomic_DNA"/>
</dbReference>
<dbReference type="OrthoDB" id="3251205at2759"/>
<organism evidence="1 2">
    <name type="scientific">Pisolithus microcarpus 441</name>
    <dbReference type="NCBI Taxonomy" id="765257"/>
    <lineage>
        <taxon>Eukaryota</taxon>
        <taxon>Fungi</taxon>
        <taxon>Dikarya</taxon>
        <taxon>Basidiomycota</taxon>
        <taxon>Agaricomycotina</taxon>
        <taxon>Agaricomycetes</taxon>
        <taxon>Agaricomycetidae</taxon>
        <taxon>Boletales</taxon>
        <taxon>Sclerodermatineae</taxon>
        <taxon>Pisolithaceae</taxon>
        <taxon>Pisolithus</taxon>
    </lineage>
</organism>
<dbReference type="HOGENOM" id="CLU_1791556_0_0_1"/>
<sequence>MVISATRHITELNQQYCHIRLEWNSACNSANAALSGVTEGDFSAMAAAINQAHVRVELAYTKLQNTEALAVHIQGQLGLESPWKVGCEEYNRYREEAMLGKYREALGELEQLVVMRLFELSKLAMSGTRYKLRQQISKGLQWRSKAI</sequence>
<evidence type="ECO:0000313" key="2">
    <source>
        <dbReference type="Proteomes" id="UP000054018"/>
    </source>
</evidence>
<reference evidence="2" key="2">
    <citation type="submission" date="2015-01" db="EMBL/GenBank/DDBJ databases">
        <title>Evolutionary Origins and Diversification of the Mycorrhizal Mutualists.</title>
        <authorList>
            <consortium name="DOE Joint Genome Institute"/>
            <consortium name="Mycorrhizal Genomics Consortium"/>
            <person name="Kohler A."/>
            <person name="Kuo A."/>
            <person name="Nagy L.G."/>
            <person name="Floudas D."/>
            <person name="Copeland A."/>
            <person name="Barry K.W."/>
            <person name="Cichocki N."/>
            <person name="Veneault-Fourrey C."/>
            <person name="LaButti K."/>
            <person name="Lindquist E.A."/>
            <person name="Lipzen A."/>
            <person name="Lundell T."/>
            <person name="Morin E."/>
            <person name="Murat C."/>
            <person name="Riley R."/>
            <person name="Ohm R."/>
            <person name="Sun H."/>
            <person name="Tunlid A."/>
            <person name="Henrissat B."/>
            <person name="Grigoriev I.V."/>
            <person name="Hibbett D.S."/>
            <person name="Martin F."/>
        </authorList>
    </citation>
    <scope>NUCLEOTIDE SEQUENCE [LARGE SCALE GENOMIC DNA]</scope>
    <source>
        <strain evidence="2">441</strain>
    </source>
</reference>
<name>A0A0C9YLA7_9AGAM</name>
<proteinExistence type="predicted"/>
<feature type="non-terminal residue" evidence="1">
    <location>
        <position position="147"/>
    </location>
</feature>
<gene>
    <name evidence="1" type="ORF">PISMIDRAFT_96206</name>
</gene>
<dbReference type="STRING" id="765257.A0A0C9YLA7"/>
<protein>
    <submittedName>
        <fullName evidence="1">Uncharacterized protein</fullName>
    </submittedName>
</protein>
<reference evidence="1 2" key="1">
    <citation type="submission" date="2014-04" db="EMBL/GenBank/DDBJ databases">
        <authorList>
            <consortium name="DOE Joint Genome Institute"/>
            <person name="Kuo A."/>
            <person name="Kohler A."/>
            <person name="Costa M.D."/>
            <person name="Nagy L.G."/>
            <person name="Floudas D."/>
            <person name="Copeland A."/>
            <person name="Barry K.W."/>
            <person name="Cichocki N."/>
            <person name="Veneault-Fourrey C."/>
            <person name="LaButti K."/>
            <person name="Lindquist E.A."/>
            <person name="Lipzen A."/>
            <person name="Lundell T."/>
            <person name="Morin E."/>
            <person name="Murat C."/>
            <person name="Sun H."/>
            <person name="Tunlid A."/>
            <person name="Henrissat B."/>
            <person name="Grigoriev I.V."/>
            <person name="Hibbett D.S."/>
            <person name="Martin F."/>
            <person name="Nordberg H.P."/>
            <person name="Cantor M.N."/>
            <person name="Hua S.X."/>
        </authorList>
    </citation>
    <scope>NUCLEOTIDE SEQUENCE [LARGE SCALE GENOMIC DNA]</scope>
    <source>
        <strain evidence="1 2">441</strain>
    </source>
</reference>
<keyword evidence="2" id="KW-1185">Reference proteome</keyword>